<proteinExistence type="predicted"/>
<reference evidence="2 3" key="1">
    <citation type="submission" date="2024-10" db="EMBL/GenBank/DDBJ databases">
        <title>The Natural Products Discovery Center: Release of the First 8490 Sequenced Strains for Exploring Actinobacteria Biosynthetic Diversity.</title>
        <authorList>
            <person name="Kalkreuter E."/>
            <person name="Kautsar S.A."/>
            <person name="Yang D."/>
            <person name="Bader C.D."/>
            <person name="Teijaro C.N."/>
            <person name="Fluegel L."/>
            <person name="Davis C.M."/>
            <person name="Simpson J.R."/>
            <person name="Lauterbach L."/>
            <person name="Steele A.D."/>
            <person name="Gui C."/>
            <person name="Meng S."/>
            <person name="Li G."/>
            <person name="Viehrig K."/>
            <person name="Ye F."/>
            <person name="Su P."/>
            <person name="Kiefer A.F."/>
            <person name="Nichols A."/>
            <person name="Cepeda A.J."/>
            <person name="Yan W."/>
            <person name="Fan B."/>
            <person name="Jiang Y."/>
            <person name="Adhikari A."/>
            <person name="Zheng C.-J."/>
            <person name="Schuster L."/>
            <person name="Cowan T.M."/>
            <person name="Smanski M.J."/>
            <person name="Chevrette M.G."/>
            <person name="De Carvalho L.P.S."/>
            <person name="Shen B."/>
        </authorList>
    </citation>
    <scope>NUCLEOTIDE SEQUENCE [LARGE SCALE GENOMIC DNA]</scope>
    <source>
        <strain evidence="2 3">NPDC003029</strain>
    </source>
</reference>
<dbReference type="Pfam" id="PF00535">
    <property type="entry name" value="Glycos_transf_2"/>
    <property type="match status" value="1"/>
</dbReference>
<dbReference type="Proteomes" id="UP001601976">
    <property type="component" value="Unassembled WGS sequence"/>
</dbReference>
<comment type="caution">
    <text evidence="2">The sequence shown here is derived from an EMBL/GenBank/DDBJ whole genome shotgun (WGS) entry which is preliminary data.</text>
</comment>
<keyword evidence="2" id="KW-0808">Transferase</keyword>
<dbReference type="PANTHER" id="PTHR10859:SF91">
    <property type="entry name" value="DOLICHYL-PHOSPHATE BETA-GLUCOSYLTRANSFERASE"/>
    <property type="match status" value="1"/>
</dbReference>
<organism evidence="2 3">
    <name type="scientific">Streptomyces flavidovirens</name>
    <dbReference type="NCBI Taxonomy" id="67298"/>
    <lineage>
        <taxon>Bacteria</taxon>
        <taxon>Bacillati</taxon>
        <taxon>Actinomycetota</taxon>
        <taxon>Actinomycetes</taxon>
        <taxon>Kitasatosporales</taxon>
        <taxon>Streptomycetaceae</taxon>
        <taxon>Streptomyces</taxon>
    </lineage>
</organism>
<dbReference type="Gene3D" id="3.90.550.10">
    <property type="entry name" value="Spore Coat Polysaccharide Biosynthesis Protein SpsA, Chain A"/>
    <property type="match status" value="1"/>
</dbReference>
<dbReference type="EMBL" id="JBIAPK010000006">
    <property type="protein sequence ID" value="MFF3341242.1"/>
    <property type="molecule type" value="Genomic_DNA"/>
</dbReference>
<sequence length="253" mass="27214">MQPLVPPPDSQPSADPDLEILIPAYNEELRLPATVRTLAGHLRRLPLRTALRVIDNGSSDSTAACVDSLAASGIPVTVTGCSQRGKGAAVTRGVLTSRARWTGFCDADLPTPAGAIDDALALLREGRHVVIGSRRCPGAHLTVRQPLHRRMGGAGFRLLTRHLSGPVKDTQCGFKFFDTAATRPLFTDISCTGFAFDLEVIARARALGLSIVEFPVVWSDRQGSSFRAASDGLQVATDLWRLHRARTVRARCA</sequence>
<dbReference type="RefSeq" id="WP_355717507.1">
    <property type="nucleotide sequence ID" value="NZ_JBEXNP010000005.1"/>
</dbReference>
<dbReference type="SUPFAM" id="SSF53448">
    <property type="entry name" value="Nucleotide-diphospho-sugar transferases"/>
    <property type="match status" value="1"/>
</dbReference>
<protein>
    <submittedName>
        <fullName evidence="2">Glycosyltransferase</fullName>
        <ecNumber evidence="2">2.4.-.-</ecNumber>
    </submittedName>
</protein>
<dbReference type="EC" id="2.4.-.-" evidence="2"/>
<keyword evidence="3" id="KW-1185">Reference proteome</keyword>
<gene>
    <name evidence="2" type="ORF">ACFYWW_21275</name>
</gene>
<name>A0ABW6RI83_9ACTN</name>
<feature type="domain" description="Glycosyltransferase 2-like" evidence="1">
    <location>
        <begin position="20"/>
        <end position="178"/>
    </location>
</feature>
<dbReference type="PANTHER" id="PTHR10859">
    <property type="entry name" value="GLYCOSYL TRANSFERASE"/>
    <property type="match status" value="1"/>
</dbReference>
<dbReference type="GO" id="GO:0016757">
    <property type="term" value="F:glycosyltransferase activity"/>
    <property type="evidence" value="ECO:0007669"/>
    <property type="project" value="UniProtKB-KW"/>
</dbReference>
<keyword evidence="2" id="KW-0328">Glycosyltransferase</keyword>
<evidence type="ECO:0000259" key="1">
    <source>
        <dbReference type="Pfam" id="PF00535"/>
    </source>
</evidence>
<evidence type="ECO:0000313" key="3">
    <source>
        <dbReference type="Proteomes" id="UP001601976"/>
    </source>
</evidence>
<accession>A0ABW6RI83</accession>
<dbReference type="InterPro" id="IPR001173">
    <property type="entry name" value="Glyco_trans_2-like"/>
</dbReference>
<dbReference type="InterPro" id="IPR029044">
    <property type="entry name" value="Nucleotide-diphossugar_trans"/>
</dbReference>
<evidence type="ECO:0000313" key="2">
    <source>
        <dbReference type="EMBL" id="MFF3341242.1"/>
    </source>
</evidence>